<comment type="subcellular location">
    <subcellularLocation>
        <location evidence="1">Nucleus</location>
    </subcellularLocation>
</comment>
<dbReference type="EMBL" id="KB302197">
    <property type="protein sequence ID" value="ELU04600.1"/>
    <property type="molecule type" value="Genomic_DNA"/>
</dbReference>
<dbReference type="GO" id="GO:0005634">
    <property type="term" value="C:nucleus"/>
    <property type="evidence" value="ECO:0007669"/>
    <property type="project" value="UniProtKB-SubCell"/>
</dbReference>
<reference evidence="6" key="3">
    <citation type="submission" date="2015-06" db="UniProtKB">
        <authorList>
            <consortium name="EnsemblMetazoa"/>
        </authorList>
    </citation>
    <scope>IDENTIFICATION</scope>
</reference>
<dbReference type="FunCoup" id="R7UDW6">
    <property type="interactions" value="471"/>
</dbReference>
<dbReference type="EMBL" id="AMQN01001406">
    <property type="status" value="NOT_ANNOTATED_CDS"/>
    <property type="molecule type" value="Genomic_DNA"/>
</dbReference>
<keyword evidence="4" id="KW-0539">Nucleus</keyword>
<evidence type="ECO:0000313" key="6">
    <source>
        <dbReference type="EnsemblMetazoa" id="CapteP127908"/>
    </source>
</evidence>
<dbReference type="HOGENOM" id="CLU_065667_0_0_1"/>
<dbReference type="InterPro" id="IPR036047">
    <property type="entry name" value="F-box-like_dom_sf"/>
</dbReference>
<gene>
    <name evidence="5" type="ORF">CAPTEDRAFT_127908</name>
</gene>
<dbReference type="PANTHER" id="PTHR13123:SF7">
    <property type="entry name" value="LD30288P"/>
    <property type="match status" value="1"/>
</dbReference>
<keyword evidence="7" id="KW-1185">Reference proteome</keyword>
<sequence>MPFLGQDWRSPGEQWVRTAEGWERLKLWRLKLSIYTYRYMYVNLYIRIHYKCFHLNLTVHTSIGEAMSRLDLVGAIKDIRRFNYVCKILEYLILHKLSNMSGAGQKIVFNLLKEVLYQAMQTHNNVNSVKQLLSKTEQALKEGHYDHLGSERLWQKHQEAVRKMQDDLGNLHIKEREEDGRTMMSDLPDDVIRDILHCLHDHRDVIRTGMTEARALELSEEKRVWRNLCQFHFDNKTWNTVVRKGESLESLGWKKLYGRLVKRYGEKEVFAEKLCLCSHCNALFWENHGHPCIFSNLPPKSLSINPMMCVELFTA</sequence>
<dbReference type="GO" id="GO:0019005">
    <property type="term" value="C:SCF ubiquitin ligase complex"/>
    <property type="evidence" value="ECO:0007669"/>
    <property type="project" value="TreeGrafter"/>
</dbReference>
<accession>R7UDW6</accession>
<dbReference type="OMA" id="AWDTMAK"/>
<dbReference type="GO" id="GO:0005737">
    <property type="term" value="C:cytoplasm"/>
    <property type="evidence" value="ECO:0007669"/>
    <property type="project" value="TreeGrafter"/>
</dbReference>
<organism evidence="5">
    <name type="scientific">Capitella teleta</name>
    <name type="common">Polychaete worm</name>
    <dbReference type="NCBI Taxonomy" id="283909"/>
    <lineage>
        <taxon>Eukaryota</taxon>
        <taxon>Metazoa</taxon>
        <taxon>Spiralia</taxon>
        <taxon>Lophotrochozoa</taxon>
        <taxon>Annelida</taxon>
        <taxon>Polychaeta</taxon>
        <taxon>Sedentaria</taxon>
        <taxon>Scolecida</taxon>
        <taxon>Capitellidae</taxon>
        <taxon>Capitella</taxon>
    </lineage>
</organism>
<reference evidence="7" key="1">
    <citation type="submission" date="2012-12" db="EMBL/GenBank/DDBJ databases">
        <authorList>
            <person name="Hellsten U."/>
            <person name="Grimwood J."/>
            <person name="Chapman J.A."/>
            <person name="Shapiro H."/>
            <person name="Aerts A."/>
            <person name="Otillar R.P."/>
            <person name="Terry A.Y."/>
            <person name="Boore J.L."/>
            <person name="Simakov O."/>
            <person name="Marletaz F."/>
            <person name="Cho S.-J."/>
            <person name="Edsinger-Gonzales E."/>
            <person name="Havlak P."/>
            <person name="Kuo D.-H."/>
            <person name="Larsson T."/>
            <person name="Lv J."/>
            <person name="Arendt D."/>
            <person name="Savage R."/>
            <person name="Osoegawa K."/>
            <person name="de Jong P."/>
            <person name="Lindberg D.R."/>
            <person name="Seaver E.C."/>
            <person name="Weisblat D.A."/>
            <person name="Putnam N.H."/>
            <person name="Grigoriev I.V."/>
            <person name="Rokhsar D.S."/>
        </authorList>
    </citation>
    <scope>NUCLEOTIDE SEQUENCE</scope>
    <source>
        <strain evidence="7">I ESC-2004</strain>
    </source>
</reference>
<evidence type="ECO:0000256" key="4">
    <source>
        <dbReference type="ARBA" id="ARBA00023242"/>
    </source>
</evidence>
<dbReference type="PANTHER" id="PTHR13123">
    <property type="entry name" value="LD30288P"/>
    <property type="match status" value="1"/>
</dbReference>
<evidence type="ECO:0000256" key="3">
    <source>
        <dbReference type="ARBA" id="ARBA00022786"/>
    </source>
</evidence>
<evidence type="ECO:0000256" key="1">
    <source>
        <dbReference type="ARBA" id="ARBA00004123"/>
    </source>
</evidence>
<dbReference type="SUPFAM" id="SSF81383">
    <property type="entry name" value="F-box domain"/>
    <property type="match status" value="1"/>
</dbReference>
<dbReference type="GO" id="GO:0016567">
    <property type="term" value="P:protein ubiquitination"/>
    <property type="evidence" value="ECO:0007669"/>
    <property type="project" value="UniProtKB-UniPathway"/>
</dbReference>
<dbReference type="Proteomes" id="UP000014760">
    <property type="component" value="Unassembled WGS sequence"/>
</dbReference>
<evidence type="ECO:0000313" key="5">
    <source>
        <dbReference type="EMBL" id="ELU04600.1"/>
    </source>
</evidence>
<dbReference type="InterPro" id="IPR040394">
    <property type="entry name" value="FBX25/32"/>
</dbReference>
<protein>
    <recommendedName>
        <fullName evidence="8">F-box domain-containing protein</fullName>
    </recommendedName>
</protein>
<evidence type="ECO:0000256" key="2">
    <source>
        <dbReference type="ARBA" id="ARBA00004906"/>
    </source>
</evidence>
<dbReference type="STRING" id="283909.R7UDW6"/>
<evidence type="ECO:0000313" key="7">
    <source>
        <dbReference type="Proteomes" id="UP000014760"/>
    </source>
</evidence>
<comment type="pathway">
    <text evidence="2">Protein modification; protein ubiquitination.</text>
</comment>
<evidence type="ECO:0008006" key="8">
    <source>
        <dbReference type="Google" id="ProtNLM"/>
    </source>
</evidence>
<dbReference type="OrthoDB" id="9991467at2759"/>
<dbReference type="UniPathway" id="UPA00143"/>
<dbReference type="Gene3D" id="1.20.1280.50">
    <property type="match status" value="1"/>
</dbReference>
<dbReference type="AlphaFoldDB" id="R7UDW6"/>
<dbReference type="EnsemblMetazoa" id="CapteT127908">
    <property type="protein sequence ID" value="CapteP127908"/>
    <property type="gene ID" value="CapteG127908"/>
</dbReference>
<keyword evidence="3" id="KW-0833">Ubl conjugation pathway</keyword>
<reference evidence="5 7" key="2">
    <citation type="journal article" date="2013" name="Nature">
        <title>Insights into bilaterian evolution from three spiralian genomes.</title>
        <authorList>
            <person name="Simakov O."/>
            <person name="Marletaz F."/>
            <person name="Cho S.J."/>
            <person name="Edsinger-Gonzales E."/>
            <person name="Havlak P."/>
            <person name="Hellsten U."/>
            <person name="Kuo D.H."/>
            <person name="Larsson T."/>
            <person name="Lv J."/>
            <person name="Arendt D."/>
            <person name="Savage R."/>
            <person name="Osoegawa K."/>
            <person name="de Jong P."/>
            <person name="Grimwood J."/>
            <person name="Chapman J.A."/>
            <person name="Shapiro H."/>
            <person name="Aerts A."/>
            <person name="Otillar R.P."/>
            <person name="Terry A.Y."/>
            <person name="Boore J.L."/>
            <person name="Grigoriev I.V."/>
            <person name="Lindberg D.R."/>
            <person name="Seaver E.C."/>
            <person name="Weisblat D.A."/>
            <person name="Putnam N.H."/>
            <person name="Rokhsar D.S."/>
        </authorList>
    </citation>
    <scope>NUCLEOTIDE SEQUENCE</scope>
    <source>
        <strain evidence="5 7">I ESC-2004</strain>
    </source>
</reference>
<name>R7UDW6_CAPTE</name>
<proteinExistence type="predicted"/>